<proteinExistence type="predicted"/>
<keyword evidence="3" id="KW-0677">Repeat</keyword>
<sequence>MPQYEDANSSLDHSDSQFEKIASSSYRGLPSFQLEHHTKNILIPSSTTSGSNHHPQQSPTSTRGSPQTTNSHISSPNGSNSSSPLPQNSRQQLNFSSTSTQPSHNHSSTRDSKVDVQNYSPPTNNTSFYRQRKTPVMYQRNSPMTAHTQNGMTSGSNHSPAVTLEHSTPTTSNNKKSTNSPAASIGINNNIGISLGTSTNSTAWSSFSSSPPFCDINPSPIFSSSPFPKASIHTSKLNIDDVRSSLIATGIFAVTRKFLSTPLMYIRGSLPCPLEFSDHNNIYLNKDVLTHRRNISSKTAKIPNAMDEDEDDEDISSIHTPSLSNILINNHFGESKPNSHVNSHCSRFELSSGNISTFGSLLQTPGSSFGDPLLASSSSIASHRMKSSGTPIGSELIPPTYRYTAMYQQMIQEQQKQQELMKDQQEGLSSTEKQVSQDDVTSSQNLMTHQKPNTEMDTSNSNMNHALPLSSPASPQQQRDNSSCTSPTQNIAFHRFSLGSTFSPPQETVFRASDQFVTSPMSPNHPVQGLMSQSPTSLLNPEEFALRRSTVSSSGRRYSTGSASFPNGEDPAVVMTSGSQLTSPPTSVNSPPVQSHLTGVLTEPPSSNSSQFSHTTMNQFGEGGMGYNSSTIHQYREALRKQQEMEPEMERLKRLFLEQQQQQGQLSHGISILGNQHHHGMPIHEQDENANTHSSSYTEYTYSQEEQALAQQDHGIKRKRREHEEFDAQKKPKEMIHTTYHSSMYSSSTIPQTSHHHHSQPYSSGFSHNSIYGTMMRDPVTSPNSSMTTTSSSTSGSGGISMMYASHQQPHASQQQPTLMHQRSSLNVLNSLNHSMSNYDHTTSAISNSQHSQLSNAKPPSKKDKFFGFFGTLFGKNSKPSTNAPLQHSLNAHPQQQHVAMTDEFQTLDRSLSNLSLEHSQMRMEDDQLSHLNSHTSRPHGSIQQHQQHSQLQHHHSFHMYPNSSSTHHSNQTFTNTSLVNYPNSQHSNHFYQPSQTTTTTLNMSSNVVPSQIHPSHVHSGHFHVVYNPEIGEPQFPASPPSPQKQNPTTSLNSQKQLSNVTTSPTSSHPPSTFSDHSPRILTSSLNSNTPRNHPTASSSLSNATLQNSIISSNTTSPETTTTTTNGNDEDFDTGGGNGPTSDDDALLDDMDDEPNSLARGVTKENATKNSLGEYVCDVCGKTFAQFANLKRHLRLHSGNKPYTCTFEGCDKKFVRRSDLQTHMRIHTGERPYVCNVEGCGKTFTTCSNLRRHERSVHSGGGASASASSSGKKK</sequence>
<evidence type="ECO:0000256" key="4">
    <source>
        <dbReference type="ARBA" id="ARBA00022771"/>
    </source>
</evidence>
<feature type="domain" description="C2H2-type" evidence="10">
    <location>
        <begin position="1233"/>
        <end position="1263"/>
    </location>
</feature>
<evidence type="ECO:0000256" key="6">
    <source>
        <dbReference type="ARBA" id="ARBA00023125"/>
    </source>
</evidence>
<feature type="region of interest" description="Disordered" evidence="9">
    <location>
        <begin position="550"/>
        <end position="612"/>
    </location>
</feature>
<evidence type="ECO:0000256" key="2">
    <source>
        <dbReference type="ARBA" id="ARBA00022723"/>
    </source>
</evidence>
<feature type="region of interest" description="Disordered" evidence="9">
    <location>
        <begin position="774"/>
        <end position="802"/>
    </location>
</feature>
<comment type="subcellular location">
    <subcellularLocation>
        <location evidence="1">Nucleus</location>
    </subcellularLocation>
</comment>
<feature type="compositionally biased region" description="Polar residues" evidence="9">
    <location>
        <begin position="1044"/>
        <end position="1061"/>
    </location>
</feature>
<feature type="compositionally biased region" description="Polar residues" evidence="9">
    <location>
        <begin position="962"/>
        <end position="998"/>
    </location>
</feature>
<feature type="domain" description="C2H2-type" evidence="10">
    <location>
        <begin position="1203"/>
        <end position="1232"/>
    </location>
</feature>
<keyword evidence="7" id="KW-0539">Nucleus</keyword>
<evidence type="ECO:0000313" key="12">
    <source>
        <dbReference type="Proteomes" id="UP000816034"/>
    </source>
</evidence>
<dbReference type="InterPro" id="IPR013087">
    <property type="entry name" value="Znf_C2H2_type"/>
</dbReference>
<dbReference type="GO" id="GO:0005634">
    <property type="term" value="C:nucleus"/>
    <property type="evidence" value="ECO:0007669"/>
    <property type="project" value="UniProtKB-SubCell"/>
</dbReference>
<comment type="caution">
    <text evidence="11">The sequence shown here is derived from an EMBL/GenBank/DDBJ whole genome shotgun (WGS) entry which is preliminary data.</text>
</comment>
<organism evidence="11 12">
    <name type="scientific">Naegleria lovaniensis</name>
    <name type="common">Amoeba</name>
    <dbReference type="NCBI Taxonomy" id="51637"/>
    <lineage>
        <taxon>Eukaryota</taxon>
        <taxon>Discoba</taxon>
        <taxon>Heterolobosea</taxon>
        <taxon>Tetramitia</taxon>
        <taxon>Eutetramitia</taxon>
        <taxon>Vahlkampfiidae</taxon>
        <taxon>Naegleria</taxon>
    </lineage>
</organism>
<dbReference type="RefSeq" id="XP_044548408.1">
    <property type="nucleotide sequence ID" value="XM_044695045.1"/>
</dbReference>
<dbReference type="GO" id="GO:0008270">
    <property type="term" value="F:zinc ion binding"/>
    <property type="evidence" value="ECO:0007669"/>
    <property type="project" value="UniProtKB-KW"/>
</dbReference>
<feature type="region of interest" description="Disordered" evidence="9">
    <location>
        <begin position="414"/>
        <end position="488"/>
    </location>
</feature>
<evidence type="ECO:0000256" key="8">
    <source>
        <dbReference type="PROSITE-ProRule" id="PRU00042"/>
    </source>
</evidence>
<evidence type="ECO:0000256" key="7">
    <source>
        <dbReference type="ARBA" id="ARBA00023242"/>
    </source>
</evidence>
<dbReference type="InterPro" id="IPR036236">
    <property type="entry name" value="Znf_C2H2_sf"/>
</dbReference>
<feature type="compositionally biased region" description="Low complexity" evidence="9">
    <location>
        <begin position="1062"/>
        <end position="1076"/>
    </location>
</feature>
<reference evidence="11 12" key="1">
    <citation type="journal article" date="2018" name="BMC Genomics">
        <title>The genome of Naegleria lovaniensis, the basis for a comparative approach to unravel pathogenicity factors of the human pathogenic amoeba N. fowleri.</title>
        <authorList>
            <person name="Liechti N."/>
            <person name="Schurch N."/>
            <person name="Bruggmann R."/>
            <person name="Wittwer M."/>
        </authorList>
    </citation>
    <scope>NUCLEOTIDE SEQUENCE [LARGE SCALE GENOMIC DNA]</scope>
    <source>
        <strain evidence="11 12">ATCC 30569</strain>
    </source>
</reference>
<dbReference type="PANTHER" id="PTHR19818">
    <property type="entry name" value="ZINC FINGER PROTEIN ZIC AND GLI"/>
    <property type="match status" value="1"/>
</dbReference>
<gene>
    <name evidence="11" type="ORF">C9374_005309</name>
</gene>
<feature type="compositionally biased region" description="Low complexity" evidence="9">
    <location>
        <begin position="582"/>
        <end position="595"/>
    </location>
</feature>
<keyword evidence="2" id="KW-0479">Metal-binding</keyword>
<feature type="compositionally biased region" description="Polar residues" evidence="9">
    <location>
        <begin position="90"/>
        <end position="106"/>
    </location>
</feature>
<feature type="region of interest" description="Disordered" evidence="9">
    <location>
        <begin position="840"/>
        <end position="860"/>
    </location>
</feature>
<dbReference type="PROSITE" id="PS00028">
    <property type="entry name" value="ZINC_FINGER_C2H2_1"/>
    <property type="match status" value="3"/>
</dbReference>
<dbReference type="Proteomes" id="UP000816034">
    <property type="component" value="Unassembled WGS sequence"/>
</dbReference>
<keyword evidence="5" id="KW-0862">Zinc</keyword>
<dbReference type="EMBL" id="PYSW02000023">
    <property type="protein sequence ID" value="KAG2382729.1"/>
    <property type="molecule type" value="Genomic_DNA"/>
</dbReference>
<dbReference type="SUPFAM" id="SSF57667">
    <property type="entry name" value="beta-beta-alpha zinc fingers"/>
    <property type="match status" value="2"/>
</dbReference>
<dbReference type="AlphaFoldDB" id="A0AA88KIE4"/>
<feature type="compositionally biased region" description="Low complexity" evidence="9">
    <location>
        <begin position="167"/>
        <end position="183"/>
    </location>
</feature>
<protein>
    <recommendedName>
        <fullName evidence="10">C2H2-type domain-containing protein</fullName>
    </recommendedName>
</protein>
<feature type="compositionally biased region" description="Low complexity" evidence="9">
    <location>
        <begin position="785"/>
        <end position="802"/>
    </location>
</feature>
<keyword evidence="12" id="KW-1185">Reference proteome</keyword>
<dbReference type="GO" id="GO:0000981">
    <property type="term" value="F:DNA-binding transcription factor activity, RNA polymerase II-specific"/>
    <property type="evidence" value="ECO:0007669"/>
    <property type="project" value="TreeGrafter"/>
</dbReference>
<feature type="compositionally biased region" description="Polar residues" evidence="9">
    <location>
        <begin position="550"/>
        <end position="565"/>
    </location>
</feature>
<dbReference type="GeneID" id="68097764"/>
<feature type="compositionally biased region" description="Polar residues" evidence="9">
    <location>
        <begin position="43"/>
        <end position="69"/>
    </location>
</feature>
<evidence type="ECO:0000256" key="3">
    <source>
        <dbReference type="ARBA" id="ARBA00022737"/>
    </source>
</evidence>
<feature type="region of interest" description="Disordered" evidence="9">
    <location>
        <begin position="1030"/>
        <end position="1154"/>
    </location>
</feature>
<feature type="region of interest" description="Disordered" evidence="9">
    <location>
        <begin position="1255"/>
        <end position="1274"/>
    </location>
</feature>
<feature type="compositionally biased region" description="Polar residues" evidence="9">
    <location>
        <begin position="1081"/>
        <end position="1107"/>
    </location>
</feature>
<dbReference type="FunFam" id="3.30.160.60:FF:000104">
    <property type="entry name" value="Transcriptional repressor protein YY1"/>
    <property type="match status" value="1"/>
</dbReference>
<dbReference type="PANTHER" id="PTHR19818:SF139">
    <property type="entry name" value="PAIR-RULE PROTEIN ODD-PAIRED"/>
    <property type="match status" value="1"/>
</dbReference>
<evidence type="ECO:0000313" key="11">
    <source>
        <dbReference type="EMBL" id="KAG2382729.1"/>
    </source>
</evidence>
<feature type="region of interest" description="Disordered" evidence="9">
    <location>
        <begin position="37"/>
        <end position="183"/>
    </location>
</feature>
<feature type="compositionally biased region" description="Acidic residues" evidence="9">
    <location>
        <begin position="1142"/>
        <end position="1154"/>
    </location>
</feature>
<feature type="compositionally biased region" description="Polar residues" evidence="9">
    <location>
        <begin position="471"/>
        <end position="488"/>
    </location>
</feature>
<dbReference type="GO" id="GO:0045944">
    <property type="term" value="P:positive regulation of transcription by RNA polymerase II"/>
    <property type="evidence" value="ECO:0007669"/>
    <property type="project" value="UniProtKB-ARBA"/>
</dbReference>
<feature type="compositionally biased region" description="Polar residues" evidence="9">
    <location>
        <begin position="427"/>
        <end position="464"/>
    </location>
</feature>
<feature type="compositionally biased region" description="Polar residues" evidence="9">
    <location>
        <begin position="115"/>
        <end position="129"/>
    </location>
</feature>
<name>A0AA88KIE4_NAELO</name>
<feature type="compositionally biased region" description="Polar residues" evidence="9">
    <location>
        <begin position="139"/>
        <end position="160"/>
    </location>
</feature>
<dbReference type="GO" id="GO:0000978">
    <property type="term" value="F:RNA polymerase II cis-regulatory region sequence-specific DNA binding"/>
    <property type="evidence" value="ECO:0007669"/>
    <property type="project" value="TreeGrafter"/>
</dbReference>
<feature type="compositionally biased region" description="Low complexity" evidence="9">
    <location>
        <begin position="1264"/>
        <end position="1274"/>
    </location>
</feature>
<feature type="domain" description="C2H2-type" evidence="10">
    <location>
        <begin position="1175"/>
        <end position="1202"/>
    </location>
</feature>
<feature type="compositionally biased region" description="Low complexity" evidence="9">
    <location>
        <begin position="1108"/>
        <end position="1127"/>
    </location>
</feature>
<dbReference type="FunFam" id="3.30.160.60:FF:000303">
    <property type="entry name" value="Zinc finger protein 41"/>
    <property type="match status" value="1"/>
</dbReference>
<dbReference type="InterPro" id="IPR050329">
    <property type="entry name" value="GLI_C2H2-zinc-finger"/>
</dbReference>
<evidence type="ECO:0000256" key="5">
    <source>
        <dbReference type="ARBA" id="ARBA00022833"/>
    </source>
</evidence>
<keyword evidence="6" id="KW-0238">DNA-binding</keyword>
<feature type="compositionally biased region" description="Low complexity" evidence="9">
    <location>
        <begin position="70"/>
        <end position="89"/>
    </location>
</feature>
<keyword evidence="4 8" id="KW-0863">Zinc-finger</keyword>
<dbReference type="Pfam" id="PF00096">
    <property type="entry name" value="zf-C2H2"/>
    <property type="match status" value="3"/>
</dbReference>
<dbReference type="Gene3D" id="3.30.160.60">
    <property type="entry name" value="Classic Zinc Finger"/>
    <property type="match status" value="3"/>
</dbReference>
<feature type="region of interest" description="Disordered" evidence="9">
    <location>
        <begin position="708"/>
        <end position="730"/>
    </location>
</feature>
<feature type="region of interest" description="Disordered" evidence="9">
    <location>
        <begin position="924"/>
        <end position="998"/>
    </location>
</feature>
<accession>A0AA88KIE4</accession>
<dbReference type="FunFam" id="3.30.160.60:FF:000125">
    <property type="entry name" value="Putative zinc finger protein 143"/>
    <property type="match status" value="1"/>
</dbReference>
<feature type="region of interest" description="Disordered" evidence="9">
    <location>
        <begin position="745"/>
        <end position="764"/>
    </location>
</feature>
<dbReference type="PROSITE" id="PS50157">
    <property type="entry name" value="ZINC_FINGER_C2H2_2"/>
    <property type="match status" value="3"/>
</dbReference>
<evidence type="ECO:0000256" key="9">
    <source>
        <dbReference type="SAM" id="MobiDB-lite"/>
    </source>
</evidence>
<evidence type="ECO:0000256" key="1">
    <source>
        <dbReference type="ARBA" id="ARBA00004123"/>
    </source>
</evidence>
<feature type="compositionally biased region" description="Polar residues" evidence="9">
    <location>
        <begin position="840"/>
        <end position="858"/>
    </location>
</feature>
<evidence type="ECO:0000259" key="10">
    <source>
        <dbReference type="PROSITE" id="PS50157"/>
    </source>
</evidence>
<dbReference type="SMART" id="SM00355">
    <property type="entry name" value="ZnF_C2H2"/>
    <property type="match status" value="3"/>
</dbReference>